<dbReference type="AlphaFoldDB" id="A0A7T3G0U7"/>
<dbReference type="Proteomes" id="UP000595001">
    <property type="component" value="Chromosome"/>
</dbReference>
<feature type="region of interest" description="Disordered" evidence="4">
    <location>
        <begin position="23"/>
        <end position="80"/>
    </location>
</feature>
<evidence type="ECO:0000256" key="4">
    <source>
        <dbReference type="SAM" id="MobiDB-lite"/>
    </source>
</evidence>
<feature type="compositionally biased region" description="Gly residues" evidence="4">
    <location>
        <begin position="23"/>
        <end position="32"/>
    </location>
</feature>
<feature type="compositionally biased region" description="Polar residues" evidence="4">
    <location>
        <begin position="71"/>
        <end position="80"/>
    </location>
</feature>
<dbReference type="InterPro" id="IPR002491">
    <property type="entry name" value="ABC_transptr_periplasmic_BD"/>
</dbReference>
<dbReference type="InterPro" id="IPR006311">
    <property type="entry name" value="TAT_signal"/>
</dbReference>
<dbReference type="Pfam" id="PF01497">
    <property type="entry name" value="Peripla_BP_2"/>
    <property type="match status" value="1"/>
</dbReference>
<name>A0A7T3G0U7_9EURY</name>
<dbReference type="Gene3D" id="3.40.50.1980">
    <property type="entry name" value="Nitrogenase molybdenum iron protein domain"/>
    <property type="match status" value="2"/>
</dbReference>
<dbReference type="OrthoDB" id="304381at2157"/>
<dbReference type="InterPro" id="IPR051313">
    <property type="entry name" value="Bact_iron-sidero_bind"/>
</dbReference>
<proteinExistence type="predicted"/>
<comment type="subcellular location">
    <subcellularLocation>
        <location evidence="1">Cell envelope</location>
    </subcellularLocation>
</comment>
<dbReference type="PROSITE" id="PS51318">
    <property type="entry name" value="TAT"/>
    <property type="match status" value="1"/>
</dbReference>
<dbReference type="KEGG" id="hlt:I7X12_06680"/>
<dbReference type="EMBL" id="CP065856">
    <property type="protein sequence ID" value="QPV64295.1"/>
    <property type="molecule type" value="Genomic_DNA"/>
</dbReference>
<evidence type="ECO:0000256" key="1">
    <source>
        <dbReference type="ARBA" id="ARBA00004196"/>
    </source>
</evidence>
<evidence type="ECO:0000256" key="2">
    <source>
        <dbReference type="ARBA" id="ARBA00022448"/>
    </source>
</evidence>
<reference evidence="6 7" key="1">
    <citation type="submission" date="2020-12" db="EMBL/GenBank/DDBJ databases">
        <title>Halosimplex halophilum sp. nov. and Halosimplex salinum sp. nov., two new members of the genus Halosimplex.</title>
        <authorList>
            <person name="Cui H.L."/>
        </authorList>
    </citation>
    <scope>NUCLEOTIDE SEQUENCE [LARGE SCALE GENOMIC DNA]</scope>
    <source>
        <strain evidence="6 7">YGH94</strain>
    </source>
</reference>
<dbReference type="GeneID" id="60588163"/>
<keyword evidence="2" id="KW-0813">Transport</keyword>
<sequence length="410" mass="44585">MTDESDSDPTRRAYLTTAAALVGGGSLAGCTGGEATDTPADGSGDTATPTETPTDTPTPTGGAGTQTETPASTESSAVETSYSVSIEPVGEVTFDAVPETWVANNGSWADMGIALGLEPPEGVWLKSRYHTDYYDSIPGVSVDKSDVVSLYQDGGVGTELFYELDADVHVMDPNFLMNRFKGWEQSDVDEIVSEIGPIFGNCIYAQHYPWHSDYRYYTLMEGFEKLAQVFDRTDRYEAFEAVHDEFQSNLAPVVPNQGDRPEVAVLWGVGNEPEEYYPYVVGEGTGFKHLTDLRVRDALASTDIKDFHGSRAAIDLETLLKVDPEVMMLRGYEAMSADEFQNTVVSFLEDHQTAGTLTAVRNGDVYRAGGLYQGPITSMVLTERTANQLYGADAELFDRERVAAIVAGDL</sequence>
<organism evidence="6 7">
    <name type="scientific">Halosimplex litoreum</name>
    <dbReference type="NCBI Taxonomy" id="1198301"/>
    <lineage>
        <taxon>Archaea</taxon>
        <taxon>Methanobacteriati</taxon>
        <taxon>Methanobacteriota</taxon>
        <taxon>Stenosarchaea group</taxon>
        <taxon>Halobacteria</taxon>
        <taxon>Halobacteriales</taxon>
        <taxon>Haloarculaceae</taxon>
        <taxon>Halosimplex</taxon>
    </lineage>
</organism>
<dbReference type="PANTHER" id="PTHR30532">
    <property type="entry name" value="IRON III DICITRATE-BINDING PERIPLASMIC PROTEIN"/>
    <property type="match status" value="1"/>
</dbReference>
<dbReference type="SUPFAM" id="SSF53807">
    <property type="entry name" value="Helical backbone' metal receptor"/>
    <property type="match status" value="1"/>
</dbReference>
<gene>
    <name evidence="6" type="ORF">I7X12_06680</name>
</gene>
<keyword evidence="3" id="KW-0732">Signal</keyword>
<feature type="domain" description="Fe/B12 periplasmic-binding" evidence="5">
    <location>
        <begin position="210"/>
        <end position="368"/>
    </location>
</feature>
<keyword evidence="7" id="KW-1185">Reference proteome</keyword>
<feature type="compositionally biased region" description="Low complexity" evidence="4">
    <location>
        <begin position="44"/>
        <end position="70"/>
    </location>
</feature>
<dbReference type="RefSeq" id="WP_198063068.1">
    <property type="nucleotide sequence ID" value="NZ_CP065856.1"/>
</dbReference>
<evidence type="ECO:0000256" key="3">
    <source>
        <dbReference type="ARBA" id="ARBA00022729"/>
    </source>
</evidence>
<evidence type="ECO:0000313" key="7">
    <source>
        <dbReference type="Proteomes" id="UP000595001"/>
    </source>
</evidence>
<protein>
    <submittedName>
        <fullName evidence="6">ABC transporter substrate-binding protein</fullName>
    </submittedName>
</protein>
<evidence type="ECO:0000259" key="5">
    <source>
        <dbReference type="Pfam" id="PF01497"/>
    </source>
</evidence>
<evidence type="ECO:0000313" key="6">
    <source>
        <dbReference type="EMBL" id="QPV64295.1"/>
    </source>
</evidence>
<accession>A0A7T3G0U7</accession>
<dbReference type="PANTHER" id="PTHR30532:SF1">
    <property type="entry name" value="IRON(3+)-HYDROXAMATE-BINDING PROTEIN FHUD"/>
    <property type="match status" value="1"/>
</dbReference>